<dbReference type="EMBL" id="SJDT01000004">
    <property type="protein sequence ID" value="TBW21531.1"/>
    <property type="molecule type" value="Genomic_DNA"/>
</dbReference>
<dbReference type="HAMAP" id="MF_00445">
    <property type="entry name" value="NDH1_NuoN_1"/>
    <property type="match status" value="1"/>
</dbReference>
<dbReference type="OrthoDB" id="9811718at2"/>
<keyword evidence="9" id="KW-1185">Reference proteome</keyword>
<comment type="caution">
    <text evidence="8">The sequence shown here is derived from an EMBL/GenBank/DDBJ whole genome shotgun (WGS) entry which is preliminary data.</text>
</comment>
<proteinExistence type="inferred from homology"/>
<evidence type="ECO:0000313" key="9">
    <source>
        <dbReference type="Proteomes" id="UP000293036"/>
    </source>
</evidence>
<dbReference type="Pfam" id="PF00361">
    <property type="entry name" value="Proton_antipo_M"/>
    <property type="match status" value="1"/>
</dbReference>
<feature type="transmembrane region" description="Helical" evidence="5">
    <location>
        <begin position="378"/>
        <end position="399"/>
    </location>
</feature>
<evidence type="ECO:0000256" key="5">
    <source>
        <dbReference type="HAMAP-Rule" id="MF_00445"/>
    </source>
</evidence>
<dbReference type="PANTHER" id="PTHR22773">
    <property type="entry name" value="NADH DEHYDROGENASE"/>
    <property type="match status" value="1"/>
</dbReference>
<feature type="transmembrane region" description="Helical" evidence="5">
    <location>
        <begin position="243"/>
        <end position="261"/>
    </location>
</feature>
<dbReference type="GO" id="GO:0012505">
    <property type="term" value="C:endomembrane system"/>
    <property type="evidence" value="ECO:0007669"/>
    <property type="project" value="UniProtKB-SubCell"/>
</dbReference>
<evidence type="ECO:0000256" key="2">
    <source>
        <dbReference type="ARBA" id="ARBA00022692"/>
    </source>
</evidence>
<comment type="similarity">
    <text evidence="5">Belongs to the complex I subunit 2 family.</text>
</comment>
<keyword evidence="5" id="KW-1003">Cell membrane</keyword>
<dbReference type="RefSeq" id="WP_131281386.1">
    <property type="nucleotide sequence ID" value="NZ_JBHSLR010000006.1"/>
</dbReference>
<comment type="function">
    <text evidence="5">NDH-1 shuttles electrons from NADH, via FMN and iron-sulfur (Fe-S) centers, to quinones in the respiratory chain. The immediate electron acceptor for the enzyme in this species is believed to be a menaquinone. Couples the redox reaction to proton translocation (for every two electrons transferred, four hydrogen ions are translocated across the cytoplasmic membrane), and thus conserves the redox energy in a proton gradient.</text>
</comment>
<feature type="transmembrane region" description="Helical" evidence="5">
    <location>
        <begin position="282"/>
        <end position="304"/>
    </location>
</feature>
<keyword evidence="4 5" id="KW-0472">Membrane</keyword>
<comment type="catalytic activity">
    <reaction evidence="5">
        <text>a quinone + NADH + 5 H(+)(in) = a quinol + NAD(+) + 4 H(+)(out)</text>
        <dbReference type="Rhea" id="RHEA:57888"/>
        <dbReference type="ChEBI" id="CHEBI:15378"/>
        <dbReference type="ChEBI" id="CHEBI:24646"/>
        <dbReference type="ChEBI" id="CHEBI:57540"/>
        <dbReference type="ChEBI" id="CHEBI:57945"/>
        <dbReference type="ChEBI" id="CHEBI:132124"/>
    </reaction>
</comment>
<dbReference type="GO" id="GO:0005886">
    <property type="term" value="C:plasma membrane"/>
    <property type="evidence" value="ECO:0007669"/>
    <property type="project" value="UniProtKB-SubCell"/>
</dbReference>
<dbReference type="EC" id="7.1.1.-" evidence="5"/>
<evidence type="ECO:0000259" key="7">
    <source>
        <dbReference type="Pfam" id="PF00361"/>
    </source>
</evidence>
<protein>
    <recommendedName>
        <fullName evidence="5">NADH-quinone oxidoreductase subunit N</fullName>
        <ecNumber evidence="5">7.1.1.-</ecNumber>
    </recommendedName>
    <alternativeName>
        <fullName evidence="5">NADH dehydrogenase I subunit N</fullName>
    </alternativeName>
    <alternativeName>
        <fullName evidence="5">NDH-1 subunit N</fullName>
    </alternativeName>
</protein>
<organism evidence="8 9">
    <name type="scientific">Arcanobacterium bovis</name>
    <dbReference type="NCBI Taxonomy" id="2529275"/>
    <lineage>
        <taxon>Bacteria</taxon>
        <taxon>Bacillati</taxon>
        <taxon>Actinomycetota</taxon>
        <taxon>Actinomycetes</taxon>
        <taxon>Actinomycetales</taxon>
        <taxon>Actinomycetaceae</taxon>
        <taxon>Arcanobacterium</taxon>
    </lineage>
</organism>
<feature type="transmembrane region" description="Helical" evidence="5">
    <location>
        <begin position="455"/>
        <end position="482"/>
    </location>
</feature>
<feature type="transmembrane region" description="Helical" evidence="5">
    <location>
        <begin position="342"/>
        <end position="358"/>
    </location>
</feature>
<evidence type="ECO:0000256" key="1">
    <source>
        <dbReference type="ARBA" id="ARBA00004127"/>
    </source>
</evidence>
<keyword evidence="5" id="KW-1278">Translocase</keyword>
<keyword evidence="5" id="KW-0520">NAD</keyword>
<comment type="subunit">
    <text evidence="5">NDH-1 is composed of 14 different subunits. Subunits NuoA, H, J, K, L, M, N constitute the membrane sector of the complex.</text>
</comment>
<dbReference type="GO" id="GO:0042773">
    <property type="term" value="P:ATP synthesis coupled electron transport"/>
    <property type="evidence" value="ECO:0007669"/>
    <property type="project" value="InterPro"/>
</dbReference>
<comment type="subcellular location">
    <subcellularLocation>
        <location evidence="5">Cell membrane</location>
        <topology evidence="5">Multi-pass membrane protein</topology>
    </subcellularLocation>
    <subcellularLocation>
        <location evidence="1">Endomembrane system</location>
        <topology evidence="1">Multi-pass membrane protein</topology>
    </subcellularLocation>
    <subcellularLocation>
        <location evidence="6">Membrane</location>
        <topology evidence="6">Multi-pass membrane protein</topology>
    </subcellularLocation>
</comment>
<feature type="transmembrane region" description="Helical" evidence="5">
    <location>
        <begin position="316"/>
        <end position="335"/>
    </location>
</feature>
<keyword evidence="3 5" id="KW-1133">Transmembrane helix</keyword>
<accession>A0A4Q9V1H6</accession>
<feature type="domain" description="NADH:quinone oxidoreductase/Mrp antiporter transmembrane" evidence="7">
    <location>
        <begin position="166"/>
        <end position="475"/>
    </location>
</feature>
<feature type="transmembrane region" description="Helical" evidence="5">
    <location>
        <begin position="503"/>
        <end position="523"/>
    </location>
</feature>
<dbReference type="NCBIfam" id="NF004441">
    <property type="entry name" value="PRK05777.1-4"/>
    <property type="match status" value="1"/>
</dbReference>
<feature type="transmembrane region" description="Helical" evidence="5">
    <location>
        <begin position="41"/>
        <end position="60"/>
    </location>
</feature>
<reference evidence="8 9" key="1">
    <citation type="submission" date="2019-02" db="EMBL/GenBank/DDBJ databases">
        <title>Arcanobacterium bovis sp. nov., isolated from the milk of a cow with mastitis.</title>
        <authorList>
            <person name="Sammra O."/>
            <person name="Foster G."/>
            <person name="Hassan A."/>
            <person name="Alssahen M."/>
            <person name="Laemmler C."/>
            <person name="Borowiak M."/>
            <person name="Malorny B."/>
            <person name="Abdulmawjood A."/>
        </authorList>
    </citation>
    <scope>NUCLEOTIDE SEQUENCE [LARGE SCALE GENOMIC DNA]</scope>
    <source>
        <strain evidence="8 9">C605018/01/1</strain>
    </source>
</reference>
<feature type="transmembrane region" description="Helical" evidence="5">
    <location>
        <begin position="427"/>
        <end position="449"/>
    </location>
</feature>
<evidence type="ECO:0000256" key="4">
    <source>
        <dbReference type="ARBA" id="ARBA00023136"/>
    </source>
</evidence>
<feature type="transmembrane region" description="Helical" evidence="5">
    <location>
        <begin position="92"/>
        <end position="112"/>
    </location>
</feature>
<feature type="transmembrane region" description="Helical" evidence="5">
    <location>
        <begin position="203"/>
        <end position="223"/>
    </location>
</feature>
<dbReference type="AlphaFoldDB" id="A0A4Q9V1H6"/>
<keyword evidence="5" id="KW-0874">Quinone</keyword>
<dbReference type="GO" id="GO:0050136">
    <property type="term" value="F:NADH dehydrogenase (quinone) (non-electrogenic) activity"/>
    <property type="evidence" value="ECO:0007669"/>
    <property type="project" value="UniProtKB-UniRule"/>
</dbReference>
<dbReference type="InterPro" id="IPR010096">
    <property type="entry name" value="NADH-Q_OxRdtase_suN/2"/>
</dbReference>
<dbReference type="NCBIfam" id="TIGR01770">
    <property type="entry name" value="NDH_I_N"/>
    <property type="match status" value="1"/>
</dbReference>
<evidence type="ECO:0000313" key="8">
    <source>
        <dbReference type="EMBL" id="TBW21531.1"/>
    </source>
</evidence>
<evidence type="ECO:0000256" key="6">
    <source>
        <dbReference type="RuleBase" id="RU000320"/>
    </source>
</evidence>
<feature type="transmembrane region" description="Helical" evidence="5">
    <location>
        <begin position="6"/>
        <end position="29"/>
    </location>
</feature>
<dbReference type="Proteomes" id="UP000293036">
    <property type="component" value="Unassembled WGS sequence"/>
</dbReference>
<dbReference type="GO" id="GO:0008137">
    <property type="term" value="F:NADH dehydrogenase (ubiquinone) activity"/>
    <property type="evidence" value="ECO:0007669"/>
    <property type="project" value="InterPro"/>
</dbReference>
<name>A0A4Q9V1H6_9ACTO</name>
<keyword evidence="2 5" id="KW-0812">Transmembrane</keyword>
<evidence type="ECO:0000256" key="3">
    <source>
        <dbReference type="ARBA" id="ARBA00022989"/>
    </source>
</evidence>
<feature type="transmembrane region" description="Helical" evidence="5">
    <location>
        <begin position="148"/>
        <end position="166"/>
    </location>
</feature>
<keyword evidence="8" id="KW-0560">Oxidoreductase</keyword>
<dbReference type="GO" id="GO:0048038">
    <property type="term" value="F:quinone binding"/>
    <property type="evidence" value="ECO:0007669"/>
    <property type="project" value="UniProtKB-KW"/>
</dbReference>
<gene>
    <name evidence="5 8" type="primary">nuoN</name>
    <name evidence="8" type="ORF">EZJ44_06235</name>
</gene>
<sequence>MTTTVIQWVAVVPLLIVLGTAVLSTLLEAFLPRTIRRATQVVLSLLALAVALVSVVWRWTEIHTDNGLATNPLSAVQTQRGFTGISLVEDGFSLIGQGIILVASIIAFLVIADRTQTREGAFAASAATRPGSAEERESAAAGREQSEIFPLALFAVGGMMAFTSAFDLLTLFIALEVLSLPLYVLCATARRRRLLSQEAAMKYFLLGAFSSAIFLMGAAFIYGATGTLAFNEILQLSIQGQRVQAAILVMGVAMVVIGLLFKVGAAPFHSWTPDVYQGAPTPITGFMAAGTKAAAFVALLRVMLYVAATSSASLNVFMWIVIIATILVGTVMGLIQSDIKRLLAYSSIAHAGFILIAVNAIRTVEMTPQTYSQTMSSVLFYLLAYGVATVGAFAVVTLVRESDAEGKILGEATKLEKWAGLGKRSPFLAASMLIFLLSFAGIPLTGGFIGKFEVFRAGIASGEVVLVVIAVLASAATAYFYFRLVQLMFFTEPAENVEVVQSEGMAVVAIAIAVVLTIALGLLPGSVLDLMQGSFA</sequence>
<keyword evidence="5" id="KW-0813">Transport</keyword>
<dbReference type="InterPro" id="IPR001750">
    <property type="entry name" value="ND/Mrp_TM"/>
</dbReference>